<accession>A0A0V0HG73</accession>
<feature type="non-terminal residue" evidence="1">
    <location>
        <position position="1"/>
    </location>
</feature>
<reference evidence="1" key="1">
    <citation type="submission" date="2015-12" db="EMBL/GenBank/DDBJ databases">
        <title>Gene expression during late stages of embryo sac development: a critical building block for successful pollen-pistil interactions.</title>
        <authorList>
            <person name="Liu Y."/>
            <person name="Joly V."/>
            <person name="Sabar M."/>
            <person name="Matton D.P."/>
        </authorList>
    </citation>
    <scope>NUCLEOTIDE SEQUENCE</scope>
</reference>
<protein>
    <submittedName>
        <fullName evidence="1">Putative ovule protein</fullName>
    </submittedName>
</protein>
<evidence type="ECO:0000313" key="1">
    <source>
        <dbReference type="EMBL" id="JAP18470.1"/>
    </source>
</evidence>
<sequence length="73" mass="8630">TYPVKSHFIFIPFTSYFLYPKNYPYADLNKQGLFITCFELSCNCPYAHQRTVSFALTFFSVTKSFFLNKFQEA</sequence>
<dbReference type="AlphaFoldDB" id="A0A0V0HG73"/>
<organism evidence="1">
    <name type="scientific">Solanum chacoense</name>
    <name type="common">Chaco potato</name>
    <dbReference type="NCBI Taxonomy" id="4108"/>
    <lineage>
        <taxon>Eukaryota</taxon>
        <taxon>Viridiplantae</taxon>
        <taxon>Streptophyta</taxon>
        <taxon>Embryophyta</taxon>
        <taxon>Tracheophyta</taxon>
        <taxon>Spermatophyta</taxon>
        <taxon>Magnoliopsida</taxon>
        <taxon>eudicotyledons</taxon>
        <taxon>Gunneridae</taxon>
        <taxon>Pentapetalae</taxon>
        <taxon>asterids</taxon>
        <taxon>lamiids</taxon>
        <taxon>Solanales</taxon>
        <taxon>Solanaceae</taxon>
        <taxon>Solanoideae</taxon>
        <taxon>Solaneae</taxon>
        <taxon>Solanum</taxon>
    </lineage>
</organism>
<dbReference type="EMBL" id="GEDG01021238">
    <property type="protein sequence ID" value="JAP18470.1"/>
    <property type="molecule type" value="Transcribed_RNA"/>
</dbReference>
<name>A0A0V0HG73_SOLCH</name>
<proteinExistence type="predicted"/>